<dbReference type="EMBL" id="CAJNON010001105">
    <property type="protein sequence ID" value="CAF1428449.1"/>
    <property type="molecule type" value="Genomic_DNA"/>
</dbReference>
<dbReference type="Proteomes" id="UP000663891">
    <property type="component" value="Unassembled WGS sequence"/>
</dbReference>
<dbReference type="EMBL" id="CAJNOG010000133">
    <property type="protein sequence ID" value="CAF0990497.1"/>
    <property type="molecule type" value="Genomic_DNA"/>
</dbReference>
<reference evidence="3" key="1">
    <citation type="submission" date="2021-02" db="EMBL/GenBank/DDBJ databases">
        <authorList>
            <person name="Nowell W R."/>
        </authorList>
    </citation>
    <scope>NUCLEOTIDE SEQUENCE</scope>
</reference>
<dbReference type="Proteomes" id="UP000663844">
    <property type="component" value="Unassembled WGS sequence"/>
</dbReference>
<evidence type="ECO:0000313" key="4">
    <source>
        <dbReference type="EMBL" id="CAF4065464.1"/>
    </source>
</evidence>
<evidence type="ECO:0000313" key="1">
    <source>
        <dbReference type="EMBL" id="CAF0990497.1"/>
    </source>
</evidence>
<accession>A0A819H2W3</accession>
<proteinExistence type="predicted"/>
<comment type="caution">
    <text evidence="3">The sequence shown here is derived from an EMBL/GenBank/DDBJ whole genome shotgun (WGS) entry which is preliminary data.</text>
</comment>
<sequence length="77" mass="9289">MNINHSEDQAVLLYMFRKFQRWIELGQSLQIESTEEQDEIMRRKYCNPFETSPEKNRSTIKCTQSIIEEFKRNLISS</sequence>
<protein>
    <submittedName>
        <fullName evidence="3">Uncharacterized protein</fullName>
    </submittedName>
</protein>
<dbReference type="Proteomes" id="UP000663881">
    <property type="component" value="Unassembled WGS sequence"/>
</dbReference>
<evidence type="ECO:0000313" key="5">
    <source>
        <dbReference type="Proteomes" id="UP000663844"/>
    </source>
</evidence>
<organism evidence="3 5">
    <name type="scientific">Adineta steineri</name>
    <dbReference type="NCBI Taxonomy" id="433720"/>
    <lineage>
        <taxon>Eukaryota</taxon>
        <taxon>Metazoa</taxon>
        <taxon>Spiralia</taxon>
        <taxon>Gnathifera</taxon>
        <taxon>Rotifera</taxon>
        <taxon>Eurotatoria</taxon>
        <taxon>Bdelloidea</taxon>
        <taxon>Adinetida</taxon>
        <taxon>Adinetidae</taxon>
        <taxon>Adineta</taxon>
    </lineage>
</organism>
<dbReference type="Proteomes" id="UP000663845">
    <property type="component" value="Unassembled WGS sequence"/>
</dbReference>
<name>A0A819H2W3_9BILA</name>
<evidence type="ECO:0000313" key="2">
    <source>
        <dbReference type="EMBL" id="CAF1428449.1"/>
    </source>
</evidence>
<dbReference type="AlphaFoldDB" id="A0A819H2W3"/>
<evidence type="ECO:0000313" key="3">
    <source>
        <dbReference type="EMBL" id="CAF3896736.1"/>
    </source>
</evidence>
<gene>
    <name evidence="1" type="ORF">JYZ213_LOCUS15434</name>
    <name evidence="4" type="ORF">OKA104_LOCUS33646</name>
    <name evidence="3" type="ORF">OXD698_LOCUS23715</name>
    <name evidence="2" type="ORF">VCS650_LOCUS38147</name>
</gene>
<dbReference type="EMBL" id="CAJOAY010004337">
    <property type="protein sequence ID" value="CAF4065464.1"/>
    <property type="molecule type" value="Genomic_DNA"/>
</dbReference>
<dbReference type="EMBL" id="CAJOAZ010002123">
    <property type="protein sequence ID" value="CAF3896736.1"/>
    <property type="molecule type" value="Genomic_DNA"/>
</dbReference>